<feature type="active site" description="Nucleophile" evidence="5">
    <location>
        <position position="39"/>
    </location>
</feature>
<evidence type="ECO:0000313" key="9">
    <source>
        <dbReference type="Proteomes" id="UP001158066"/>
    </source>
</evidence>
<evidence type="ECO:0000256" key="3">
    <source>
        <dbReference type="ARBA" id="ARBA00022694"/>
    </source>
</evidence>
<dbReference type="EMBL" id="FXUF01000003">
    <property type="protein sequence ID" value="SMP47668.1"/>
    <property type="molecule type" value="Genomic_DNA"/>
</dbReference>
<keyword evidence="9" id="KW-1185">Reference proteome</keyword>
<evidence type="ECO:0000259" key="6">
    <source>
        <dbReference type="Pfam" id="PF01509"/>
    </source>
</evidence>
<dbReference type="AlphaFoldDB" id="A0AA45WUF4"/>
<dbReference type="Proteomes" id="UP001158066">
    <property type="component" value="Unassembled WGS sequence"/>
</dbReference>
<dbReference type="GO" id="GO:0160148">
    <property type="term" value="F:tRNA pseudouridine(55) synthase activity"/>
    <property type="evidence" value="ECO:0007669"/>
    <property type="project" value="UniProtKB-EC"/>
</dbReference>
<keyword evidence="4 5" id="KW-0413">Isomerase</keyword>
<proteinExistence type="inferred from homology"/>
<evidence type="ECO:0000256" key="1">
    <source>
        <dbReference type="ARBA" id="ARBA00000385"/>
    </source>
</evidence>
<dbReference type="RefSeq" id="WP_283408439.1">
    <property type="nucleotide sequence ID" value="NZ_FXUF01000003.1"/>
</dbReference>
<comment type="caution">
    <text evidence="8">The sequence shown here is derived from an EMBL/GenBank/DDBJ whole genome shotgun (WGS) entry which is preliminary data.</text>
</comment>
<organism evidence="8 9">
    <name type="scientific">Anoxynatronum buryatiense</name>
    <dbReference type="NCBI Taxonomy" id="489973"/>
    <lineage>
        <taxon>Bacteria</taxon>
        <taxon>Bacillati</taxon>
        <taxon>Bacillota</taxon>
        <taxon>Clostridia</taxon>
        <taxon>Eubacteriales</taxon>
        <taxon>Clostridiaceae</taxon>
        <taxon>Anoxynatronum</taxon>
    </lineage>
</organism>
<name>A0AA45WUF4_9CLOT</name>
<dbReference type="GO" id="GO:0031119">
    <property type="term" value="P:tRNA pseudouridine synthesis"/>
    <property type="evidence" value="ECO:0007669"/>
    <property type="project" value="UniProtKB-UniRule"/>
</dbReference>
<keyword evidence="3 5" id="KW-0819">tRNA processing</keyword>
<dbReference type="HAMAP" id="MF_01080">
    <property type="entry name" value="TruB_bact"/>
    <property type="match status" value="1"/>
</dbReference>
<comment type="catalytic activity">
    <reaction evidence="1 5">
        <text>uridine(55) in tRNA = pseudouridine(55) in tRNA</text>
        <dbReference type="Rhea" id="RHEA:42532"/>
        <dbReference type="Rhea" id="RHEA-COMP:10101"/>
        <dbReference type="Rhea" id="RHEA-COMP:10102"/>
        <dbReference type="ChEBI" id="CHEBI:65314"/>
        <dbReference type="ChEBI" id="CHEBI:65315"/>
        <dbReference type="EC" id="5.4.99.25"/>
    </reaction>
</comment>
<sequence length="309" mass="35066">MRMGLFNVLKPPGMTSHQVVAFLRRITQTKRVGHAGTLDPQAAGVLPVCVGDATKMIPFLDHHRKIYRVEMLLGITTDTQDTTGKMTAVCKLIPDKEMVEQTLNSFMGDYWQIPPMYSAVKKQGKKLYELARKGETVERVAKRKEIFEINWISMNQDRVRFDVVCSEGTYVRTLCHDVGQKLGCGATMAFLLRLETCRQSVHQAITPDEIGDAVNWETLLIPIDKALSNYPAVHIHNSLHKWLFNGVPIQIDQIDNDRNHFPNQYLRVYTSDCFVGIGHINEAGTHFKMVKLLPETASTVQLSEKQRSR</sequence>
<comment type="function">
    <text evidence="5">Responsible for synthesis of pseudouridine from uracil-55 in the psi GC loop of transfer RNAs.</text>
</comment>
<accession>A0AA45WUF4</accession>
<evidence type="ECO:0000313" key="8">
    <source>
        <dbReference type="EMBL" id="SMP47668.1"/>
    </source>
</evidence>
<feature type="domain" description="Pseudouridine synthase II N-terminal" evidence="6">
    <location>
        <begin position="24"/>
        <end position="171"/>
    </location>
</feature>
<gene>
    <name evidence="5" type="primary">truB</name>
    <name evidence="8" type="ORF">SAMN06296020_103165</name>
</gene>
<feature type="domain" description="tRNA pseudouridylate synthase B C-terminal" evidence="7">
    <location>
        <begin position="172"/>
        <end position="226"/>
    </location>
</feature>
<dbReference type="Pfam" id="PF16198">
    <property type="entry name" value="TruB_C_2"/>
    <property type="match status" value="1"/>
</dbReference>
<comment type="similarity">
    <text evidence="2 5">Belongs to the pseudouridine synthase TruB family. Type 1 subfamily.</text>
</comment>
<dbReference type="Gene3D" id="3.30.2350.10">
    <property type="entry name" value="Pseudouridine synthase"/>
    <property type="match status" value="1"/>
</dbReference>
<dbReference type="EC" id="5.4.99.25" evidence="5"/>
<evidence type="ECO:0000259" key="7">
    <source>
        <dbReference type="Pfam" id="PF16198"/>
    </source>
</evidence>
<dbReference type="InterPro" id="IPR020103">
    <property type="entry name" value="PsdUridine_synth_cat_dom_sf"/>
</dbReference>
<protein>
    <recommendedName>
        <fullName evidence="5">tRNA pseudouridine synthase B</fullName>
        <ecNumber evidence="5">5.4.99.25</ecNumber>
    </recommendedName>
    <alternativeName>
        <fullName evidence="5">tRNA pseudouridine(55) synthase</fullName>
        <shortName evidence="5">Psi55 synthase</shortName>
    </alternativeName>
    <alternativeName>
        <fullName evidence="5">tRNA pseudouridylate synthase</fullName>
    </alternativeName>
    <alternativeName>
        <fullName evidence="5">tRNA-uridine isomerase</fullName>
    </alternativeName>
</protein>
<evidence type="ECO:0000256" key="2">
    <source>
        <dbReference type="ARBA" id="ARBA00005642"/>
    </source>
</evidence>
<reference evidence="8" key="1">
    <citation type="submission" date="2017-05" db="EMBL/GenBank/DDBJ databases">
        <authorList>
            <person name="Varghese N."/>
            <person name="Submissions S."/>
        </authorList>
    </citation>
    <scope>NUCLEOTIDE SEQUENCE</scope>
    <source>
        <strain evidence="8">Su22</strain>
    </source>
</reference>
<evidence type="ECO:0000256" key="5">
    <source>
        <dbReference type="HAMAP-Rule" id="MF_01080"/>
    </source>
</evidence>
<evidence type="ECO:0000256" key="4">
    <source>
        <dbReference type="ARBA" id="ARBA00023235"/>
    </source>
</evidence>
<dbReference type="PANTHER" id="PTHR13767:SF2">
    <property type="entry name" value="PSEUDOURIDYLATE SYNTHASE TRUB1"/>
    <property type="match status" value="1"/>
</dbReference>
<dbReference type="PANTHER" id="PTHR13767">
    <property type="entry name" value="TRNA-PSEUDOURIDINE SYNTHASE"/>
    <property type="match status" value="1"/>
</dbReference>
<dbReference type="NCBIfam" id="TIGR00431">
    <property type="entry name" value="TruB"/>
    <property type="match status" value="1"/>
</dbReference>
<dbReference type="Pfam" id="PF01509">
    <property type="entry name" value="TruB_N"/>
    <property type="match status" value="1"/>
</dbReference>
<dbReference type="CDD" id="cd02573">
    <property type="entry name" value="PseudoU_synth_EcTruB"/>
    <property type="match status" value="1"/>
</dbReference>
<dbReference type="InterPro" id="IPR014780">
    <property type="entry name" value="tRNA_psdUridine_synth_TruB"/>
</dbReference>
<dbReference type="GO" id="GO:1990481">
    <property type="term" value="P:mRNA pseudouridine synthesis"/>
    <property type="evidence" value="ECO:0007669"/>
    <property type="project" value="TreeGrafter"/>
</dbReference>
<dbReference type="InterPro" id="IPR002501">
    <property type="entry name" value="PsdUridine_synth_N"/>
</dbReference>
<dbReference type="InterPro" id="IPR032819">
    <property type="entry name" value="TruB_C"/>
</dbReference>
<dbReference type="SUPFAM" id="SSF55120">
    <property type="entry name" value="Pseudouridine synthase"/>
    <property type="match status" value="1"/>
</dbReference>
<dbReference type="GO" id="GO:0003723">
    <property type="term" value="F:RNA binding"/>
    <property type="evidence" value="ECO:0007669"/>
    <property type="project" value="InterPro"/>
</dbReference>